<dbReference type="Pfam" id="PF07681">
    <property type="entry name" value="DoxX"/>
    <property type="match status" value="1"/>
</dbReference>
<feature type="transmembrane region" description="Helical" evidence="5">
    <location>
        <begin position="86"/>
        <end position="103"/>
    </location>
</feature>
<keyword evidence="7" id="KW-1185">Reference proteome</keyword>
<reference evidence="7" key="1">
    <citation type="journal article" date="2019" name="Int. J. Syst. Evol. Microbiol.">
        <title>The Global Catalogue of Microorganisms (GCM) 10K type strain sequencing project: providing services to taxonomists for standard genome sequencing and annotation.</title>
        <authorList>
            <consortium name="The Broad Institute Genomics Platform"/>
            <consortium name="The Broad Institute Genome Sequencing Center for Infectious Disease"/>
            <person name="Wu L."/>
            <person name="Ma J."/>
        </authorList>
    </citation>
    <scope>NUCLEOTIDE SEQUENCE [LARGE SCALE GENOMIC DNA]</scope>
    <source>
        <strain evidence="7">CGMCC 1.15461</strain>
    </source>
</reference>
<evidence type="ECO:0000313" key="7">
    <source>
        <dbReference type="Proteomes" id="UP000615760"/>
    </source>
</evidence>
<dbReference type="Proteomes" id="UP000615760">
    <property type="component" value="Unassembled WGS sequence"/>
</dbReference>
<evidence type="ECO:0008006" key="8">
    <source>
        <dbReference type="Google" id="ProtNLM"/>
    </source>
</evidence>
<evidence type="ECO:0000256" key="3">
    <source>
        <dbReference type="ARBA" id="ARBA00022989"/>
    </source>
</evidence>
<proteinExistence type="predicted"/>
<evidence type="ECO:0000256" key="4">
    <source>
        <dbReference type="ARBA" id="ARBA00023136"/>
    </source>
</evidence>
<keyword evidence="3 5" id="KW-1133">Transmembrane helix</keyword>
<organism evidence="6 7">
    <name type="scientific">Flavobacterium suaedae</name>
    <dbReference type="NCBI Taxonomy" id="1767027"/>
    <lineage>
        <taxon>Bacteria</taxon>
        <taxon>Pseudomonadati</taxon>
        <taxon>Bacteroidota</taxon>
        <taxon>Flavobacteriia</taxon>
        <taxon>Flavobacteriales</taxon>
        <taxon>Flavobacteriaceae</taxon>
        <taxon>Flavobacterium</taxon>
    </lineage>
</organism>
<feature type="transmembrane region" description="Helical" evidence="5">
    <location>
        <begin position="62"/>
        <end position="80"/>
    </location>
</feature>
<gene>
    <name evidence="6" type="ORF">GCM10007424_18560</name>
</gene>
<evidence type="ECO:0000256" key="1">
    <source>
        <dbReference type="ARBA" id="ARBA00004141"/>
    </source>
</evidence>
<sequence length="116" mass="12964">MSFFGHGLVRMPKLEMFSGWMVKSFENSLLPTAIVQPFSYILPFAELFTGVLLLFGLFTRQAAIAGSCIILSLILGSALIEQWDALPTQFLHGLFLLIVLNFIEANKISLDNKLKK</sequence>
<feature type="transmembrane region" description="Helical" evidence="5">
    <location>
        <begin position="34"/>
        <end position="55"/>
    </location>
</feature>
<dbReference type="InterPro" id="IPR032808">
    <property type="entry name" value="DoxX"/>
</dbReference>
<keyword evidence="4 5" id="KW-0472">Membrane</keyword>
<comment type="caution">
    <text evidence="6">The sequence shown here is derived from an EMBL/GenBank/DDBJ whole genome shotgun (WGS) entry which is preliminary data.</text>
</comment>
<protein>
    <recommendedName>
        <fullName evidence="8">DoxX family membrane protein</fullName>
    </recommendedName>
</protein>
<dbReference type="EMBL" id="BMJE01000004">
    <property type="protein sequence ID" value="GGB78693.1"/>
    <property type="molecule type" value="Genomic_DNA"/>
</dbReference>
<accession>A0ABQ1JZ60</accession>
<comment type="subcellular location">
    <subcellularLocation>
        <location evidence="1">Membrane</location>
        <topology evidence="1">Multi-pass membrane protein</topology>
    </subcellularLocation>
</comment>
<evidence type="ECO:0000256" key="2">
    <source>
        <dbReference type="ARBA" id="ARBA00022692"/>
    </source>
</evidence>
<evidence type="ECO:0000256" key="5">
    <source>
        <dbReference type="SAM" id="Phobius"/>
    </source>
</evidence>
<name>A0ABQ1JZ60_9FLAO</name>
<evidence type="ECO:0000313" key="6">
    <source>
        <dbReference type="EMBL" id="GGB78693.1"/>
    </source>
</evidence>
<keyword evidence="2 5" id="KW-0812">Transmembrane</keyword>